<keyword evidence="2" id="KW-0611">Plant defense</keyword>
<dbReference type="InterPro" id="IPR055414">
    <property type="entry name" value="LRR_R13L4/SHOC2-like"/>
</dbReference>
<reference evidence="4 5" key="1">
    <citation type="journal article" date="2021" name="BMC Genomics">
        <title>Datura genome reveals duplications of psychoactive alkaloid biosynthetic genes and high mutation rate following tissue culture.</title>
        <authorList>
            <person name="Rajewski A."/>
            <person name="Carter-House D."/>
            <person name="Stajich J."/>
            <person name="Litt A."/>
        </authorList>
    </citation>
    <scope>NUCLEOTIDE SEQUENCE [LARGE SCALE GENOMIC DNA]</scope>
    <source>
        <strain evidence="4">AR-01</strain>
    </source>
</reference>
<dbReference type="Gene3D" id="3.80.10.10">
    <property type="entry name" value="Ribonuclease Inhibitor"/>
    <property type="match status" value="3"/>
</dbReference>
<feature type="domain" description="Disease resistance R13L4/SHOC-2-like LRR" evidence="3">
    <location>
        <begin position="105"/>
        <end position="307"/>
    </location>
</feature>
<proteinExistence type="predicted"/>
<sequence>MRASVLRTIITIHLHDCKYCSHLSQLAQLPCLKFLSLRGGHVEYIDSDLESGISQLRKFPSLELLEMCKLPNLKGVSIEEGEEHFPCLHEMWIEDCPLLTFPRLLSLRKLRIMKCSNMTLASISNLCGLTCLEIANNKELTSFPEEVLTNLTDLEILKIVDFSKLEVLPNSLASLTALKSLSIGYCHQLESLPEQGMQELVSFPHEIKHLNSLRRLHLDGLPMFHSRENTVIHPEKLVFWQLPEALRHVYNLQSLSVCRFPSLTLLPEWLGELTSLKELNIVQCDNLASLPECMERMNLQSLNILGCAILEKCCNPGQGEDWYKIAHIPKVKISQNCDFLGVNLSSENFIGLRRFHL</sequence>
<dbReference type="Proteomes" id="UP000823775">
    <property type="component" value="Unassembled WGS sequence"/>
</dbReference>
<dbReference type="EMBL" id="JACEIK010000151">
    <property type="protein sequence ID" value="MCD7451039.1"/>
    <property type="molecule type" value="Genomic_DNA"/>
</dbReference>
<keyword evidence="5" id="KW-1185">Reference proteome</keyword>
<evidence type="ECO:0000256" key="2">
    <source>
        <dbReference type="ARBA" id="ARBA00022821"/>
    </source>
</evidence>
<dbReference type="SUPFAM" id="SSF52058">
    <property type="entry name" value="L domain-like"/>
    <property type="match status" value="1"/>
</dbReference>
<comment type="caution">
    <text evidence="4">The sequence shown here is derived from an EMBL/GenBank/DDBJ whole genome shotgun (WGS) entry which is preliminary data.</text>
</comment>
<accession>A0ABS8RW96</accession>
<evidence type="ECO:0000259" key="3">
    <source>
        <dbReference type="Pfam" id="PF23598"/>
    </source>
</evidence>
<gene>
    <name evidence="4" type="ORF">HAX54_009404</name>
</gene>
<dbReference type="InterPro" id="IPR032675">
    <property type="entry name" value="LRR_dom_sf"/>
</dbReference>
<dbReference type="PANTHER" id="PTHR36766">
    <property type="entry name" value="PLANT BROAD-SPECTRUM MILDEW RESISTANCE PROTEIN RPW8"/>
    <property type="match status" value="1"/>
</dbReference>
<name>A0ABS8RW96_DATST</name>
<dbReference type="PANTHER" id="PTHR36766:SF48">
    <property type="entry name" value="DISEASE RESISTANCE PROTEIN RGA3"/>
    <property type="match status" value="1"/>
</dbReference>
<keyword evidence="1" id="KW-0677">Repeat</keyword>
<evidence type="ECO:0000313" key="5">
    <source>
        <dbReference type="Proteomes" id="UP000823775"/>
    </source>
</evidence>
<evidence type="ECO:0000256" key="1">
    <source>
        <dbReference type="ARBA" id="ARBA00022737"/>
    </source>
</evidence>
<dbReference type="Pfam" id="PF23598">
    <property type="entry name" value="LRR_14"/>
    <property type="match status" value="1"/>
</dbReference>
<protein>
    <recommendedName>
        <fullName evidence="3">Disease resistance R13L4/SHOC-2-like LRR domain-containing protein</fullName>
    </recommendedName>
</protein>
<evidence type="ECO:0000313" key="4">
    <source>
        <dbReference type="EMBL" id="MCD7451039.1"/>
    </source>
</evidence>
<organism evidence="4 5">
    <name type="scientific">Datura stramonium</name>
    <name type="common">Jimsonweed</name>
    <name type="synonym">Common thornapple</name>
    <dbReference type="NCBI Taxonomy" id="4076"/>
    <lineage>
        <taxon>Eukaryota</taxon>
        <taxon>Viridiplantae</taxon>
        <taxon>Streptophyta</taxon>
        <taxon>Embryophyta</taxon>
        <taxon>Tracheophyta</taxon>
        <taxon>Spermatophyta</taxon>
        <taxon>Magnoliopsida</taxon>
        <taxon>eudicotyledons</taxon>
        <taxon>Gunneridae</taxon>
        <taxon>Pentapetalae</taxon>
        <taxon>asterids</taxon>
        <taxon>lamiids</taxon>
        <taxon>Solanales</taxon>
        <taxon>Solanaceae</taxon>
        <taxon>Solanoideae</taxon>
        <taxon>Datureae</taxon>
        <taxon>Datura</taxon>
    </lineage>
</organism>